<feature type="transmembrane region" description="Helical" evidence="10">
    <location>
        <begin position="175"/>
        <end position="199"/>
    </location>
</feature>
<keyword evidence="11" id="KW-0969">Cilium</keyword>
<keyword evidence="11" id="KW-0282">Flagellum</keyword>
<dbReference type="EMBL" id="CP081864">
    <property type="protein sequence ID" value="QZN94314.1"/>
    <property type="molecule type" value="Genomic_DNA"/>
</dbReference>
<comment type="subcellular location">
    <subcellularLocation>
        <location evidence="10">Cell membrane</location>
        <topology evidence="10">Multi-pass membrane protein</topology>
    </subcellularLocation>
    <subcellularLocation>
        <location evidence="10">Bacterial flagellum basal body</location>
    </subcellularLocation>
</comment>
<evidence type="ECO:0000256" key="3">
    <source>
        <dbReference type="ARBA" id="ARBA00021717"/>
    </source>
</evidence>
<sequence>MLTLDSTQWEIWVNQFLFPLIRILALITACPVFNERAIPARVKICLGIVITLLVAPYLPVNTTPIFSAGGVWIILQQLLIGAALGFTMQLAFAAVRLSGELIGMQMGLAFATFFDPTGGPNMQVLARFLNIMAMLLFMAFNGHLWMISLIADSFYTLPIGTAPLNGDGFLGLARAGSMIFINGMMLALPLITLLLALNISLGLLNRVAPQLTVFVIGFPLTLTVGIMTLGMLLFLLAPFTEHLFSEIFNLLADVLTKLTRPPLIPRLAIISGIASTVINFEGDHELRQITE</sequence>
<dbReference type="NCBIfam" id="TIGR01400">
    <property type="entry name" value="fliR"/>
    <property type="match status" value="1"/>
</dbReference>
<proteinExistence type="inferred from homology"/>
<feature type="transmembrane region" description="Helical" evidence="10">
    <location>
        <begin position="211"/>
        <end position="236"/>
    </location>
</feature>
<evidence type="ECO:0000256" key="9">
    <source>
        <dbReference type="NCBIfam" id="TIGR01400"/>
    </source>
</evidence>
<evidence type="ECO:0000313" key="11">
    <source>
        <dbReference type="EMBL" id="QZN94314.1"/>
    </source>
</evidence>
<keyword evidence="8 10" id="KW-0975">Bacterial flagellum</keyword>
<keyword evidence="7 10" id="KW-0472">Membrane</keyword>
<accession>A0ABX9ALB6</accession>
<evidence type="ECO:0000256" key="2">
    <source>
        <dbReference type="ARBA" id="ARBA00009772"/>
    </source>
</evidence>
<dbReference type="RefSeq" id="WP_222157438.1">
    <property type="nucleotide sequence ID" value="NZ_CP081864.1"/>
</dbReference>
<feature type="transmembrane region" description="Helical" evidence="10">
    <location>
        <begin position="40"/>
        <end position="58"/>
    </location>
</feature>
<dbReference type="PRINTS" id="PR00953">
    <property type="entry name" value="TYPE3IMRPROT"/>
</dbReference>
<feature type="transmembrane region" description="Helical" evidence="10">
    <location>
        <begin position="70"/>
        <end position="95"/>
    </location>
</feature>
<name>A0ABX9ALB6_9ENTR</name>
<evidence type="ECO:0000256" key="4">
    <source>
        <dbReference type="ARBA" id="ARBA00022475"/>
    </source>
</evidence>
<dbReference type="PANTHER" id="PTHR30065">
    <property type="entry name" value="FLAGELLAR BIOSYNTHETIC PROTEIN FLIR"/>
    <property type="match status" value="1"/>
</dbReference>
<evidence type="ECO:0000256" key="10">
    <source>
        <dbReference type="RuleBase" id="RU362071"/>
    </source>
</evidence>
<dbReference type="InterPro" id="IPR006303">
    <property type="entry name" value="FliR"/>
</dbReference>
<evidence type="ECO:0000313" key="12">
    <source>
        <dbReference type="Proteomes" id="UP000825886"/>
    </source>
</evidence>
<evidence type="ECO:0000256" key="6">
    <source>
        <dbReference type="ARBA" id="ARBA00022989"/>
    </source>
</evidence>
<keyword evidence="4 10" id="KW-1003">Cell membrane</keyword>
<evidence type="ECO:0000256" key="7">
    <source>
        <dbReference type="ARBA" id="ARBA00023136"/>
    </source>
</evidence>
<dbReference type="PANTHER" id="PTHR30065:SF8">
    <property type="entry name" value="FLAGELLAR BIOSYNTHETIC PROTEIN FLIR"/>
    <property type="match status" value="1"/>
</dbReference>
<dbReference type="Pfam" id="PF01311">
    <property type="entry name" value="Bac_export_1"/>
    <property type="match status" value="1"/>
</dbReference>
<keyword evidence="12" id="KW-1185">Reference proteome</keyword>
<dbReference type="InterPro" id="IPR002010">
    <property type="entry name" value="T3SS_IM_R"/>
</dbReference>
<evidence type="ECO:0000256" key="1">
    <source>
        <dbReference type="ARBA" id="ARBA00002578"/>
    </source>
</evidence>
<comment type="function">
    <text evidence="1 10">Role in flagellar biosynthesis.</text>
</comment>
<keyword evidence="6 10" id="KW-1133">Transmembrane helix</keyword>
<dbReference type="Proteomes" id="UP000825886">
    <property type="component" value="Chromosome"/>
</dbReference>
<feature type="transmembrane region" description="Helical" evidence="10">
    <location>
        <begin position="131"/>
        <end position="155"/>
    </location>
</feature>
<comment type="similarity">
    <text evidence="2 10">Belongs to the FliR/MopE/SpaR family.</text>
</comment>
<gene>
    <name evidence="11" type="primary">fliR</name>
    <name evidence="11" type="ORF">K6K13_13185</name>
</gene>
<keyword evidence="11" id="KW-0966">Cell projection</keyword>
<organism evidence="11 12">
    <name type="scientific">Symbiopectobacterium purcellii</name>
    <dbReference type="NCBI Taxonomy" id="2871826"/>
    <lineage>
        <taxon>Bacteria</taxon>
        <taxon>Pseudomonadati</taxon>
        <taxon>Pseudomonadota</taxon>
        <taxon>Gammaproteobacteria</taxon>
        <taxon>Enterobacterales</taxon>
        <taxon>Enterobacteriaceae</taxon>
    </lineage>
</organism>
<feature type="transmembrane region" description="Helical" evidence="10">
    <location>
        <begin position="12"/>
        <end position="33"/>
    </location>
</feature>
<evidence type="ECO:0000256" key="5">
    <source>
        <dbReference type="ARBA" id="ARBA00022692"/>
    </source>
</evidence>
<evidence type="ECO:0000256" key="8">
    <source>
        <dbReference type="ARBA" id="ARBA00023143"/>
    </source>
</evidence>
<reference evidence="11 12" key="1">
    <citation type="submission" date="2021-08" db="EMBL/GenBank/DDBJ databases">
        <title>Culture and genomic analysis of Symbiopectobacterium purcellii sp. nov. gen. nov., isolated from the leafhopper Empoasca decipiens.</title>
        <authorList>
            <person name="Nadal-Jimenez P."/>
            <person name="Siozios S."/>
            <person name="Halliday N."/>
            <person name="Camara M."/>
            <person name="Hurst G.D.D."/>
        </authorList>
    </citation>
    <scope>NUCLEOTIDE SEQUENCE [LARGE SCALE GENOMIC DNA]</scope>
    <source>
        <strain evidence="11 12">SyEd1</strain>
    </source>
</reference>
<protein>
    <recommendedName>
        <fullName evidence="3 9">Flagellar biosynthetic protein FliR</fullName>
    </recommendedName>
</protein>
<keyword evidence="5 10" id="KW-0812">Transmembrane</keyword>